<evidence type="ECO:0000313" key="2">
    <source>
        <dbReference type="Proteomes" id="UP000469452"/>
    </source>
</evidence>
<reference evidence="1 2" key="1">
    <citation type="submission" date="2019-06" db="EMBL/GenBank/DDBJ databases">
        <title>Genomics analysis of Aphanomyces spp. identifies a new class of oomycete effector associated with host adaptation.</title>
        <authorList>
            <person name="Gaulin E."/>
        </authorList>
    </citation>
    <scope>NUCLEOTIDE SEQUENCE [LARGE SCALE GENOMIC DNA]</scope>
    <source>
        <strain evidence="1 2">E</strain>
    </source>
</reference>
<protein>
    <submittedName>
        <fullName evidence="1">Uncharacterized protein</fullName>
    </submittedName>
</protein>
<dbReference type="AlphaFoldDB" id="A0A6A5ABU4"/>
<dbReference type="EMBL" id="VJMI01013897">
    <property type="protein sequence ID" value="KAF0746598.1"/>
    <property type="molecule type" value="Genomic_DNA"/>
</dbReference>
<evidence type="ECO:0000313" key="1">
    <source>
        <dbReference type="EMBL" id="KAF0746598.1"/>
    </source>
</evidence>
<proteinExistence type="predicted"/>
<name>A0A6A5ABU4_APHAT</name>
<gene>
    <name evidence="1" type="ORF">AaE_008066</name>
</gene>
<dbReference type="Proteomes" id="UP000469452">
    <property type="component" value="Unassembled WGS sequence"/>
</dbReference>
<accession>A0A6A5ABU4</accession>
<organism evidence="1 2">
    <name type="scientific">Aphanomyces astaci</name>
    <name type="common">Crayfish plague agent</name>
    <dbReference type="NCBI Taxonomy" id="112090"/>
    <lineage>
        <taxon>Eukaryota</taxon>
        <taxon>Sar</taxon>
        <taxon>Stramenopiles</taxon>
        <taxon>Oomycota</taxon>
        <taxon>Saprolegniomycetes</taxon>
        <taxon>Saprolegniales</taxon>
        <taxon>Verrucalvaceae</taxon>
        <taxon>Aphanomyces</taxon>
    </lineage>
</organism>
<comment type="caution">
    <text evidence="1">The sequence shown here is derived from an EMBL/GenBank/DDBJ whole genome shotgun (WGS) entry which is preliminary data.</text>
</comment>
<sequence>MGIDVVLSCFKHMVVQYTKPEFELTCALYDCKCAFDVTSVLFLLATESTSKLCFCIWPPKAQNVLIGTLAIGMDLDRLLSSVNTVNNYRDEFVSPTVLICPEGYSTAAGHLGIVVDDAVFSEWKEVWTALRHLALDAGFEIGVRGSSWRPSRSDGNYLCMQILRK</sequence>